<gene>
    <name evidence="1" type="ORF">AC625_05010</name>
</gene>
<dbReference type="OrthoDB" id="2360619at2"/>
<keyword evidence="2" id="KW-1185">Reference proteome</keyword>
<evidence type="ECO:0000313" key="2">
    <source>
        <dbReference type="Proteomes" id="UP000037146"/>
    </source>
</evidence>
<reference evidence="2" key="1">
    <citation type="submission" date="2015-07" db="EMBL/GenBank/DDBJ databases">
        <title>Genome sequencing project for genomic taxonomy and phylogenomics of Bacillus-like bacteria.</title>
        <authorList>
            <person name="Liu B."/>
            <person name="Wang J."/>
            <person name="Zhu Y."/>
            <person name="Liu G."/>
            <person name="Chen Q."/>
            <person name="Chen Z."/>
            <person name="Lan J."/>
            <person name="Che J."/>
            <person name="Ge C."/>
            <person name="Shi H."/>
            <person name="Pan Z."/>
            <person name="Liu X."/>
        </authorList>
    </citation>
    <scope>NUCLEOTIDE SEQUENCE [LARGE SCALE GENOMIC DNA]</scope>
    <source>
        <strain evidence="2">FJAT-27997</strain>
    </source>
</reference>
<proteinExistence type="predicted"/>
<dbReference type="AlphaFoldDB" id="A0A0K9GQK6"/>
<comment type="caution">
    <text evidence="1">The sequence shown here is derived from an EMBL/GenBank/DDBJ whole genome shotgun (WGS) entry which is preliminary data.</text>
</comment>
<name>A0A0K9GQK6_9BACI</name>
<dbReference type="Proteomes" id="UP000037146">
    <property type="component" value="Unassembled WGS sequence"/>
</dbReference>
<protein>
    <submittedName>
        <fullName evidence="1">Uncharacterized protein</fullName>
    </submittedName>
</protein>
<sequence>MLTFEEKLKIIEAFPELTRKDVSLGRVNFHYEESLHEKKIVVQHLHPNGNGFVFAGHLPKKERGPKGFLNIRDFSEDELKKIIASSLAYLAEPFEEVEEAEDEFADLEGIWIGRDKQELTLVHEDLLWNIYSGINIEECFESPVEAERYLMEERFRKKK</sequence>
<dbReference type="PATRIC" id="fig|1679170.3.peg.1066"/>
<evidence type="ECO:0000313" key="1">
    <source>
        <dbReference type="EMBL" id="KMY48940.1"/>
    </source>
</evidence>
<dbReference type="RefSeq" id="WP_049680273.1">
    <property type="nucleotide sequence ID" value="NZ_LFZW01000001.1"/>
</dbReference>
<dbReference type="EMBL" id="LFZW01000001">
    <property type="protein sequence ID" value="KMY48940.1"/>
    <property type="molecule type" value="Genomic_DNA"/>
</dbReference>
<dbReference type="STRING" id="1679170.AC625_05010"/>
<accession>A0A0K9GQK6</accession>
<organism evidence="1 2">
    <name type="scientific">Peribacillus loiseleuriae</name>
    <dbReference type="NCBI Taxonomy" id="1679170"/>
    <lineage>
        <taxon>Bacteria</taxon>
        <taxon>Bacillati</taxon>
        <taxon>Bacillota</taxon>
        <taxon>Bacilli</taxon>
        <taxon>Bacillales</taxon>
        <taxon>Bacillaceae</taxon>
        <taxon>Peribacillus</taxon>
    </lineage>
</organism>